<dbReference type="EMBL" id="JAVDXV010000009">
    <property type="protein sequence ID" value="MDR7335132.1"/>
    <property type="molecule type" value="Genomic_DNA"/>
</dbReference>
<reference evidence="2 3" key="1">
    <citation type="submission" date="2023-07" db="EMBL/GenBank/DDBJ databases">
        <title>Sorghum-associated microbial communities from plants grown in Nebraska, USA.</title>
        <authorList>
            <person name="Schachtman D."/>
        </authorList>
    </citation>
    <scope>NUCLEOTIDE SEQUENCE [LARGE SCALE GENOMIC DNA]</scope>
    <source>
        <strain evidence="2 3">BE316</strain>
    </source>
</reference>
<organism evidence="2 3">
    <name type="scientific">Roseateles asaccharophilus</name>
    <dbReference type="NCBI Taxonomy" id="582607"/>
    <lineage>
        <taxon>Bacteria</taxon>
        <taxon>Pseudomonadati</taxon>
        <taxon>Pseudomonadota</taxon>
        <taxon>Betaproteobacteria</taxon>
        <taxon>Burkholderiales</taxon>
        <taxon>Sphaerotilaceae</taxon>
        <taxon>Roseateles</taxon>
    </lineage>
</organism>
<keyword evidence="1" id="KW-0732">Signal</keyword>
<evidence type="ECO:0000313" key="2">
    <source>
        <dbReference type="EMBL" id="MDR7335132.1"/>
    </source>
</evidence>
<gene>
    <name evidence="2" type="ORF">J2X21_004297</name>
</gene>
<protein>
    <submittedName>
        <fullName evidence="2">Opacity protein-like surface antigen</fullName>
    </submittedName>
</protein>
<proteinExistence type="predicted"/>
<evidence type="ECO:0000313" key="3">
    <source>
        <dbReference type="Proteomes" id="UP001180825"/>
    </source>
</evidence>
<accession>A0ABU2AD58</accession>
<dbReference type="InterPro" id="IPR043749">
    <property type="entry name" value="DUF5694"/>
</dbReference>
<dbReference type="RefSeq" id="WP_310332005.1">
    <property type="nucleotide sequence ID" value="NZ_JAVDXV010000009.1"/>
</dbReference>
<sequence length="274" mass="30266">MQRIAMTMKASAAALLLAATAAHAAPPKDAAGVQVVVLGTYHFGNPGSDIVNTKVDDVLQPHRQVELEALTAKLARFAPTKVMVERDGDKHEGQRLPAYDAWRAGGRRDVRNEVEQVGYRLAAAMKHEAVYGIDADGDFPFEAVQTWAKKNGAEAQLNAQLDELKQRSKADEQAQYTRTIMQTLAAFNDPARILHDHQFNTRLLRMGRGADQPGAELLGQWTLRNARSCGRMVQLAKPGDRILVLFGAGHSHLLRQCVREQPGWTLVEAVDYLR</sequence>
<keyword evidence="3" id="KW-1185">Reference proteome</keyword>
<dbReference type="Proteomes" id="UP001180825">
    <property type="component" value="Unassembled WGS sequence"/>
</dbReference>
<evidence type="ECO:0000256" key="1">
    <source>
        <dbReference type="SAM" id="SignalP"/>
    </source>
</evidence>
<dbReference type="Pfam" id="PF18950">
    <property type="entry name" value="DUF5694"/>
    <property type="match status" value="1"/>
</dbReference>
<comment type="caution">
    <text evidence="2">The sequence shown here is derived from an EMBL/GenBank/DDBJ whole genome shotgun (WGS) entry which is preliminary data.</text>
</comment>
<feature type="chain" id="PRO_5046904307" evidence="1">
    <location>
        <begin position="25"/>
        <end position="274"/>
    </location>
</feature>
<name>A0ABU2AD58_9BURK</name>
<feature type="signal peptide" evidence="1">
    <location>
        <begin position="1"/>
        <end position="24"/>
    </location>
</feature>